<reference evidence="2 3" key="1">
    <citation type="submission" date="2016-09" db="EMBL/GenBank/DDBJ databases">
        <title>The draft genome of Dichanthelium oligosanthes: A C3 panicoid grass species.</title>
        <authorList>
            <person name="Studer A.J."/>
            <person name="Schnable J.C."/>
            <person name="Brutnell T.P."/>
        </authorList>
    </citation>
    <scope>NUCLEOTIDE SEQUENCE [LARGE SCALE GENOMIC DNA]</scope>
    <source>
        <strain evidence="3">cv. Kellogg 1175</strain>
        <tissue evidence="2">Leaf</tissue>
    </source>
</reference>
<feature type="compositionally biased region" description="Polar residues" evidence="1">
    <location>
        <begin position="26"/>
        <end position="35"/>
    </location>
</feature>
<gene>
    <name evidence="2" type="ORF">BAE44_0000112</name>
</gene>
<protein>
    <submittedName>
        <fullName evidence="2">Uncharacterized protein</fullName>
    </submittedName>
</protein>
<proteinExistence type="predicted"/>
<sequence>MRPNRNNSPRLELRNGPATASDPDTKQSSAKTAQTRIEPAAASRAPAPDPEPNSQRASESGRGEAKPSPRTAPARATSTGPRLLRPPAIPRARFSSSPSPLVRREKGERADGVEIFGARTKRSATGVVGGLGDAAAMRCA</sequence>
<dbReference type="EMBL" id="LWDX02000303">
    <property type="protein sequence ID" value="OEL38866.1"/>
    <property type="molecule type" value="Genomic_DNA"/>
</dbReference>
<feature type="region of interest" description="Disordered" evidence="1">
    <location>
        <begin position="1"/>
        <end position="113"/>
    </location>
</feature>
<dbReference type="Proteomes" id="UP000095767">
    <property type="component" value="Unassembled WGS sequence"/>
</dbReference>
<feature type="compositionally biased region" description="Basic and acidic residues" evidence="1">
    <location>
        <begin position="102"/>
        <end position="112"/>
    </location>
</feature>
<accession>A0A1E5WN88</accession>
<feature type="compositionally biased region" description="Low complexity" evidence="1">
    <location>
        <begin position="81"/>
        <end position="93"/>
    </location>
</feature>
<comment type="caution">
    <text evidence="2">The sequence shown here is derived from an EMBL/GenBank/DDBJ whole genome shotgun (WGS) entry which is preliminary data.</text>
</comment>
<organism evidence="2 3">
    <name type="scientific">Dichanthelium oligosanthes</name>
    <dbReference type="NCBI Taxonomy" id="888268"/>
    <lineage>
        <taxon>Eukaryota</taxon>
        <taxon>Viridiplantae</taxon>
        <taxon>Streptophyta</taxon>
        <taxon>Embryophyta</taxon>
        <taxon>Tracheophyta</taxon>
        <taxon>Spermatophyta</taxon>
        <taxon>Magnoliopsida</taxon>
        <taxon>Liliopsida</taxon>
        <taxon>Poales</taxon>
        <taxon>Poaceae</taxon>
        <taxon>PACMAD clade</taxon>
        <taxon>Panicoideae</taxon>
        <taxon>Panicodae</taxon>
        <taxon>Paniceae</taxon>
        <taxon>Dichantheliinae</taxon>
        <taxon>Dichanthelium</taxon>
    </lineage>
</organism>
<evidence type="ECO:0000256" key="1">
    <source>
        <dbReference type="SAM" id="MobiDB-lite"/>
    </source>
</evidence>
<name>A0A1E5WN88_9POAL</name>
<dbReference type="AlphaFoldDB" id="A0A1E5WN88"/>
<evidence type="ECO:0000313" key="3">
    <source>
        <dbReference type="Proteomes" id="UP000095767"/>
    </source>
</evidence>
<keyword evidence="3" id="KW-1185">Reference proteome</keyword>
<evidence type="ECO:0000313" key="2">
    <source>
        <dbReference type="EMBL" id="OEL38866.1"/>
    </source>
</evidence>